<dbReference type="SUPFAM" id="SSF48403">
    <property type="entry name" value="Ankyrin repeat"/>
    <property type="match status" value="1"/>
</dbReference>
<comment type="caution">
    <text evidence="6">The sequence shown here is derived from an EMBL/GenBank/DDBJ whole genome shotgun (WGS) entry which is preliminary data.</text>
</comment>
<dbReference type="EMBL" id="CAJNNW010002856">
    <property type="protein sequence ID" value="CAE8644741.1"/>
    <property type="molecule type" value="Genomic_DNA"/>
</dbReference>
<evidence type="ECO:0000256" key="5">
    <source>
        <dbReference type="SAM" id="MobiDB-lite"/>
    </source>
</evidence>
<gene>
    <name evidence="6" type="ORF">PGLA2088_LOCUS3311</name>
</gene>
<protein>
    <submittedName>
        <fullName evidence="6">Uncharacterized protein</fullName>
    </submittedName>
</protein>
<accession>A0A813I2S2</accession>
<dbReference type="AlphaFoldDB" id="A0A813I2S2"/>
<dbReference type="InterPro" id="IPR036770">
    <property type="entry name" value="Ankyrin_rpt-contain_sf"/>
</dbReference>
<dbReference type="PANTHER" id="PTHR24198:SF165">
    <property type="entry name" value="ANKYRIN REPEAT-CONTAINING PROTEIN-RELATED"/>
    <property type="match status" value="1"/>
</dbReference>
<dbReference type="Proteomes" id="UP000626109">
    <property type="component" value="Unassembled WGS sequence"/>
</dbReference>
<sequence length="504" mass="55415">MFISAGRSMSSVAMAGRCFQLARWPRLLGGPGILPTIRQVGTQTPVWRERQEAHAKVSVARRTLRREDIWDTERRQNVGRTGLTLATEVALPAAAADLSAPCDLVASAFAAAEQGQELECSSLLWALKELPRDLELRRAVDAPSGRAGPSQRRTLLQVVSARGLERPVTLLLEIGANVTLKDELGRTALHMAALRNHAEVARLLLLRGRANVEARDCKGRTALHLATDKGKKRVARVLVRFGASPSAPDGAGRSPLQDKLGRKGGKIPHRLELVNWMTTYAQRREKTNESLGKVQYFNGLDSKLPSHVVAPKLVMTPVGYCPEEDGQVIQLKRGIRCNKRRRGPSAPKCKERLLTCAATQARKPAEVMEIELDQLRAELGQAHRDKRKEARQLRRLARRCRVKPGEDLEALEERYLAGRPLPPLTLAELLTPRCQPTESGETSARRGESKAFFMQLGRLPASDAPSSKDLWCTGSAGCACCSLPLLARARHGELSTPRALPLQP</sequence>
<dbReference type="PRINTS" id="PR01415">
    <property type="entry name" value="ANKYRIN"/>
</dbReference>
<dbReference type="InterPro" id="IPR002110">
    <property type="entry name" value="Ankyrin_rpt"/>
</dbReference>
<organism evidence="6 7">
    <name type="scientific">Polarella glacialis</name>
    <name type="common">Dinoflagellate</name>
    <dbReference type="NCBI Taxonomy" id="89957"/>
    <lineage>
        <taxon>Eukaryota</taxon>
        <taxon>Sar</taxon>
        <taxon>Alveolata</taxon>
        <taxon>Dinophyceae</taxon>
        <taxon>Suessiales</taxon>
        <taxon>Suessiaceae</taxon>
        <taxon>Polarella</taxon>
    </lineage>
</organism>
<name>A0A813I2S2_POLGL</name>
<proteinExistence type="predicted"/>
<evidence type="ECO:0000313" key="6">
    <source>
        <dbReference type="EMBL" id="CAE8644741.1"/>
    </source>
</evidence>
<reference evidence="6" key="1">
    <citation type="submission" date="2021-02" db="EMBL/GenBank/DDBJ databases">
        <authorList>
            <person name="Dougan E. K."/>
            <person name="Rhodes N."/>
            <person name="Thang M."/>
            <person name="Chan C."/>
        </authorList>
    </citation>
    <scope>NUCLEOTIDE SEQUENCE</scope>
</reference>
<keyword evidence="1" id="KW-0677">Repeat</keyword>
<evidence type="ECO:0000256" key="2">
    <source>
        <dbReference type="ARBA" id="ARBA00023043"/>
    </source>
</evidence>
<dbReference type="PROSITE" id="PS50088">
    <property type="entry name" value="ANK_REPEAT"/>
    <property type="match status" value="2"/>
</dbReference>
<evidence type="ECO:0000256" key="4">
    <source>
        <dbReference type="SAM" id="Coils"/>
    </source>
</evidence>
<dbReference type="SMART" id="SM00248">
    <property type="entry name" value="ANK"/>
    <property type="match status" value="3"/>
</dbReference>
<dbReference type="Gene3D" id="1.25.40.20">
    <property type="entry name" value="Ankyrin repeat-containing domain"/>
    <property type="match status" value="1"/>
</dbReference>
<dbReference type="PROSITE" id="PS50297">
    <property type="entry name" value="ANK_REP_REGION"/>
    <property type="match status" value="2"/>
</dbReference>
<dbReference type="PANTHER" id="PTHR24198">
    <property type="entry name" value="ANKYRIN REPEAT AND PROTEIN KINASE DOMAIN-CONTAINING PROTEIN"/>
    <property type="match status" value="1"/>
</dbReference>
<evidence type="ECO:0000256" key="1">
    <source>
        <dbReference type="ARBA" id="ARBA00022737"/>
    </source>
</evidence>
<feature type="region of interest" description="Disordered" evidence="5">
    <location>
        <begin position="245"/>
        <end position="264"/>
    </location>
</feature>
<keyword evidence="2 3" id="KW-0040">ANK repeat</keyword>
<keyword evidence="4" id="KW-0175">Coiled coil</keyword>
<feature type="repeat" description="ANK" evidence="3">
    <location>
        <begin position="184"/>
        <end position="208"/>
    </location>
</feature>
<evidence type="ECO:0000313" key="7">
    <source>
        <dbReference type="Proteomes" id="UP000626109"/>
    </source>
</evidence>
<feature type="coiled-coil region" evidence="4">
    <location>
        <begin position="365"/>
        <end position="392"/>
    </location>
</feature>
<evidence type="ECO:0000256" key="3">
    <source>
        <dbReference type="PROSITE-ProRule" id="PRU00023"/>
    </source>
</evidence>
<feature type="repeat" description="ANK" evidence="3">
    <location>
        <begin position="218"/>
        <end position="250"/>
    </location>
</feature>
<dbReference type="Pfam" id="PF12796">
    <property type="entry name" value="Ank_2"/>
    <property type="match status" value="1"/>
</dbReference>